<protein>
    <submittedName>
        <fullName evidence="1">Uncharacterized protein</fullName>
    </submittedName>
</protein>
<dbReference type="AlphaFoldDB" id="A0A3N0G5B4"/>
<proteinExistence type="predicted"/>
<dbReference type="Proteomes" id="UP000276061">
    <property type="component" value="Unassembled WGS sequence"/>
</dbReference>
<comment type="caution">
    <text evidence="1">The sequence shown here is derived from an EMBL/GenBank/DDBJ whole genome shotgun (WGS) entry which is preliminary data.</text>
</comment>
<organism evidence="1 2">
    <name type="scientific">Dickeya undicola</name>
    <dbReference type="NCBI Taxonomy" id="1577887"/>
    <lineage>
        <taxon>Bacteria</taxon>
        <taxon>Pseudomonadati</taxon>
        <taxon>Pseudomonadota</taxon>
        <taxon>Gammaproteobacteria</taxon>
        <taxon>Enterobacterales</taxon>
        <taxon>Pectobacteriaceae</taxon>
        <taxon>Dickeya</taxon>
    </lineage>
</organism>
<name>A0A3N0G5B4_9GAMM</name>
<evidence type="ECO:0000313" key="1">
    <source>
        <dbReference type="EMBL" id="RNM07677.1"/>
    </source>
</evidence>
<evidence type="ECO:0000313" key="2">
    <source>
        <dbReference type="Proteomes" id="UP000276061"/>
    </source>
</evidence>
<dbReference type="EMBL" id="RJLR01000012">
    <property type="protein sequence ID" value="RNM07677.1"/>
    <property type="molecule type" value="Genomic_DNA"/>
</dbReference>
<gene>
    <name evidence="1" type="ORF">EF878_06995</name>
</gene>
<sequence length="73" mass="8290">MLDGEYFNPARTLIGPGKLTGIVKYVPENACILITYGVNSAMKYARWIKFDGYYFIIPASNSTVLNLTHNMRR</sequence>
<reference evidence="1 2" key="1">
    <citation type="submission" date="2018-11" db="EMBL/GenBank/DDBJ databases">
        <title>Characterization of surface water Dickeya isolates.</title>
        <authorList>
            <person name="Van Gijsegem F."/>
            <person name="Pedron J."/>
        </authorList>
    </citation>
    <scope>NUCLEOTIDE SEQUENCE [LARGE SCALE GENOMIC DNA]</scope>
    <source>
        <strain evidence="1 2">FVG1-MFV-O17</strain>
    </source>
</reference>
<accession>A0A3N0G5B4</accession>